<evidence type="ECO:0008006" key="11">
    <source>
        <dbReference type="Google" id="ProtNLM"/>
    </source>
</evidence>
<evidence type="ECO:0000256" key="4">
    <source>
        <dbReference type="ARBA" id="ARBA00023015"/>
    </source>
</evidence>
<name>A0ABD1XWT8_9MARC</name>
<protein>
    <recommendedName>
        <fullName evidence="11">Chromatin modification-related protein MEAF6</fullName>
    </recommendedName>
</protein>
<keyword evidence="10" id="KW-1185">Reference proteome</keyword>
<reference evidence="9 10" key="1">
    <citation type="submission" date="2024-09" db="EMBL/GenBank/DDBJ databases">
        <title>Chromosome-scale assembly of Riccia fluitans.</title>
        <authorList>
            <person name="Paukszto L."/>
            <person name="Sawicki J."/>
            <person name="Karawczyk K."/>
            <person name="Piernik-Szablinska J."/>
            <person name="Szczecinska M."/>
            <person name="Mazdziarz M."/>
        </authorList>
    </citation>
    <scope>NUCLEOTIDE SEQUENCE [LARGE SCALE GENOMIC DNA]</scope>
    <source>
        <strain evidence="9">Rf_01</strain>
        <tissue evidence="9">Aerial parts of the thallus</tissue>
    </source>
</reference>
<dbReference type="EMBL" id="JBHFFA010000007">
    <property type="protein sequence ID" value="KAL2613416.1"/>
    <property type="molecule type" value="Genomic_DNA"/>
</dbReference>
<feature type="compositionally biased region" description="Acidic residues" evidence="8">
    <location>
        <begin position="151"/>
        <end position="160"/>
    </location>
</feature>
<evidence type="ECO:0000256" key="6">
    <source>
        <dbReference type="ARBA" id="ARBA00023163"/>
    </source>
</evidence>
<dbReference type="GO" id="GO:0006325">
    <property type="term" value="P:chromatin organization"/>
    <property type="evidence" value="ECO:0007669"/>
    <property type="project" value="UniProtKB-KW"/>
</dbReference>
<accession>A0ABD1XWT8</accession>
<gene>
    <name evidence="9" type="ORF">R1flu_025108</name>
</gene>
<keyword evidence="7" id="KW-0539">Nucleus</keyword>
<proteinExistence type="inferred from homology"/>
<dbReference type="GO" id="GO:0005634">
    <property type="term" value="C:nucleus"/>
    <property type="evidence" value="ECO:0007669"/>
    <property type="project" value="UniProtKB-SubCell"/>
</dbReference>
<dbReference type="Pfam" id="PF09340">
    <property type="entry name" value="NuA4"/>
    <property type="match status" value="1"/>
</dbReference>
<dbReference type="InterPro" id="IPR015418">
    <property type="entry name" value="Eaf6"/>
</dbReference>
<feature type="compositionally biased region" description="Polar residues" evidence="8">
    <location>
        <begin position="118"/>
        <end position="128"/>
    </location>
</feature>
<evidence type="ECO:0000256" key="3">
    <source>
        <dbReference type="ARBA" id="ARBA00022853"/>
    </source>
</evidence>
<dbReference type="PANTHER" id="PTHR13476">
    <property type="entry name" value="CHROMATIN MODIFICATION-RELATED PROTEIN MEAF6"/>
    <property type="match status" value="1"/>
</dbReference>
<keyword evidence="5" id="KW-0175">Coiled coil</keyword>
<feature type="compositionally biased region" description="Basic and acidic residues" evidence="8">
    <location>
        <begin position="138"/>
        <end position="149"/>
    </location>
</feature>
<evidence type="ECO:0000256" key="8">
    <source>
        <dbReference type="SAM" id="MobiDB-lite"/>
    </source>
</evidence>
<sequence length="167" mass="18247">MIESKKCGERKSGCDGKPGDLGTTKRDKLAEELRVVEKQVYDMETAYLHDSSQCGSVLKGFEAYLSSSKNAGNLKRSRKFQPEDRLFSLSSVTSPAVEEYAAGRENDGRADGPLGRNKSGQGLSSNGPGKQAKRGRTAPREGKRVKQANEQDPEEEEDPELVPRQAS</sequence>
<keyword evidence="6" id="KW-0804">Transcription</keyword>
<comment type="subcellular location">
    <subcellularLocation>
        <location evidence="1">Nucleus</location>
    </subcellularLocation>
</comment>
<feature type="region of interest" description="Disordered" evidence="8">
    <location>
        <begin position="1"/>
        <end position="26"/>
    </location>
</feature>
<feature type="region of interest" description="Disordered" evidence="8">
    <location>
        <begin position="90"/>
        <end position="167"/>
    </location>
</feature>
<evidence type="ECO:0000256" key="2">
    <source>
        <dbReference type="ARBA" id="ARBA00010916"/>
    </source>
</evidence>
<comment type="caution">
    <text evidence="9">The sequence shown here is derived from an EMBL/GenBank/DDBJ whole genome shotgun (WGS) entry which is preliminary data.</text>
</comment>
<keyword evidence="4" id="KW-0805">Transcription regulation</keyword>
<dbReference type="Proteomes" id="UP001605036">
    <property type="component" value="Unassembled WGS sequence"/>
</dbReference>
<organism evidence="9 10">
    <name type="scientific">Riccia fluitans</name>
    <dbReference type="NCBI Taxonomy" id="41844"/>
    <lineage>
        <taxon>Eukaryota</taxon>
        <taxon>Viridiplantae</taxon>
        <taxon>Streptophyta</taxon>
        <taxon>Embryophyta</taxon>
        <taxon>Marchantiophyta</taxon>
        <taxon>Marchantiopsida</taxon>
        <taxon>Marchantiidae</taxon>
        <taxon>Marchantiales</taxon>
        <taxon>Ricciaceae</taxon>
        <taxon>Riccia</taxon>
    </lineage>
</organism>
<evidence type="ECO:0000256" key="7">
    <source>
        <dbReference type="ARBA" id="ARBA00023242"/>
    </source>
</evidence>
<feature type="compositionally biased region" description="Basic and acidic residues" evidence="8">
    <location>
        <begin position="101"/>
        <end position="110"/>
    </location>
</feature>
<evidence type="ECO:0000313" key="10">
    <source>
        <dbReference type="Proteomes" id="UP001605036"/>
    </source>
</evidence>
<keyword evidence="3" id="KW-0156">Chromatin regulator</keyword>
<evidence type="ECO:0000313" key="9">
    <source>
        <dbReference type="EMBL" id="KAL2613416.1"/>
    </source>
</evidence>
<comment type="similarity">
    <text evidence="2">Belongs to the EAF6 family.</text>
</comment>
<dbReference type="AlphaFoldDB" id="A0ABD1XWT8"/>
<evidence type="ECO:0000256" key="5">
    <source>
        <dbReference type="ARBA" id="ARBA00023054"/>
    </source>
</evidence>
<evidence type="ECO:0000256" key="1">
    <source>
        <dbReference type="ARBA" id="ARBA00004123"/>
    </source>
</evidence>
<dbReference type="GO" id="GO:0000123">
    <property type="term" value="C:histone acetyltransferase complex"/>
    <property type="evidence" value="ECO:0007669"/>
    <property type="project" value="UniProtKB-ARBA"/>
</dbReference>